<feature type="region of interest" description="Disordered" evidence="1">
    <location>
        <begin position="1"/>
        <end position="22"/>
    </location>
</feature>
<evidence type="ECO:0000256" key="1">
    <source>
        <dbReference type="SAM" id="MobiDB-lite"/>
    </source>
</evidence>
<feature type="compositionally biased region" description="Basic residues" evidence="1">
    <location>
        <begin position="1"/>
        <end position="15"/>
    </location>
</feature>
<reference evidence="2" key="1">
    <citation type="submission" date="2006-02" db="EMBL/GenBank/DDBJ databases">
        <title>Recovery of integrons from manmade and natural environments.</title>
        <authorList>
            <person name="Sajjad A."/>
            <person name="Ghauri M.A."/>
            <person name="Anwar M.A."/>
            <person name="Akhtar K."/>
        </authorList>
    </citation>
    <scope>NUCLEOTIDE SEQUENCE</scope>
</reference>
<protein>
    <submittedName>
        <fullName evidence="2">Uncharacterized protein</fullName>
    </submittedName>
</protein>
<accession>Q1ZZI9</accession>
<proteinExistence type="predicted"/>
<dbReference type="EMBL" id="DQ417595">
    <property type="protein sequence ID" value="ABD74703.1"/>
    <property type="molecule type" value="Genomic_DNA"/>
</dbReference>
<name>Q1ZZI9_9ZZZZ</name>
<dbReference type="AlphaFoldDB" id="Q1ZZI9"/>
<organism evidence="2">
    <name type="scientific">uncultured organism</name>
    <dbReference type="NCBI Taxonomy" id="155900"/>
    <lineage>
        <taxon>unclassified sequences</taxon>
        <taxon>environmental samples</taxon>
    </lineage>
</organism>
<sequence length="66" mass="7167">MMARRPHRPEKHHLLLRPQSSQLRRFPAPAANAAASHEATLAAVSGSSIPPPIRQNLLSASMYEGS</sequence>
<evidence type="ECO:0000313" key="2">
    <source>
        <dbReference type="EMBL" id="ABD74703.1"/>
    </source>
</evidence>